<evidence type="ECO:0000256" key="5">
    <source>
        <dbReference type="ARBA" id="ARBA00022927"/>
    </source>
</evidence>
<evidence type="ECO:0000256" key="6">
    <source>
        <dbReference type="ARBA" id="ARBA00023010"/>
    </source>
</evidence>
<evidence type="ECO:0000256" key="2">
    <source>
        <dbReference type="ARBA" id="ARBA00022448"/>
    </source>
</evidence>
<keyword evidence="2 10" id="KW-0813">Transport</keyword>
<dbReference type="GO" id="GO:0045039">
    <property type="term" value="P:protein insertion into mitochondrial inner membrane"/>
    <property type="evidence" value="ECO:0007669"/>
    <property type="project" value="UniProtKB-ARBA"/>
</dbReference>
<organism evidence="12">
    <name type="scientific">Schistosoma haematobium</name>
    <name type="common">Blood fluke</name>
    <dbReference type="NCBI Taxonomy" id="6185"/>
    <lineage>
        <taxon>Eukaryota</taxon>
        <taxon>Metazoa</taxon>
        <taxon>Spiralia</taxon>
        <taxon>Lophotrochozoa</taxon>
        <taxon>Platyhelminthes</taxon>
        <taxon>Trematoda</taxon>
        <taxon>Digenea</taxon>
        <taxon>Strigeidida</taxon>
        <taxon>Schistosomatoidea</taxon>
        <taxon>Schistosomatidae</taxon>
        <taxon>Schistosoma</taxon>
    </lineage>
</organism>
<feature type="non-terminal residue" evidence="12">
    <location>
        <position position="91"/>
    </location>
</feature>
<name>A0A094ZRM9_SCHHA</name>
<keyword evidence="7 10" id="KW-0496">Mitochondrion</keyword>
<dbReference type="Gene3D" id="1.10.287.810">
    <property type="entry name" value="Mitochondrial import inner membrane translocase subunit tim13 like domains"/>
    <property type="match status" value="1"/>
</dbReference>
<keyword evidence="10" id="KW-0472">Membrane</keyword>
<keyword evidence="8 10" id="KW-1015">Disulfide bond</keyword>
<evidence type="ECO:0000313" key="12">
    <source>
        <dbReference type="EMBL" id="KGB36792.1"/>
    </source>
</evidence>
<dbReference type="AlphaFoldDB" id="A0A094ZRM9"/>
<dbReference type="GO" id="GO:0046872">
    <property type="term" value="F:metal ion binding"/>
    <property type="evidence" value="ECO:0007669"/>
    <property type="project" value="UniProtKB-KW"/>
</dbReference>
<sequence length="91" mass="10259">MDQSLNLNSLTPAQKGQLMEQMKTEVALASARELLEKMSDKCFEKCVTKPGTSLDNSEQKCVGLCMDRYVDAWNLVSKVFASRIKREAEKL</sequence>
<accession>A0A094ZRM9</accession>
<evidence type="ECO:0000256" key="10">
    <source>
        <dbReference type="RuleBase" id="RU367043"/>
    </source>
</evidence>
<dbReference type="GO" id="GO:0005743">
    <property type="term" value="C:mitochondrial inner membrane"/>
    <property type="evidence" value="ECO:0007669"/>
    <property type="project" value="UniProtKB-SubCell"/>
</dbReference>
<dbReference type="InterPro" id="IPR035427">
    <property type="entry name" value="Tim10-like_dom_sf"/>
</dbReference>
<dbReference type="STRING" id="6185.A0A094ZRM9"/>
<keyword evidence="3" id="KW-0479">Metal-binding</keyword>
<gene>
    <name evidence="12" type="ORF">MS3_05104</name>
</gene>
<dbReference type="GO" id="GO:0015031">
    <property type="term" value="P:protein transport"/>
    <property type="evidence" value="ECO:0007669"/>
    <property type="project" value="UniProtKB-KW"/>
</dbReference>
<reference evidence="12" key="1">
    <citation type="journal article" date="2012" name="Nat. Genet.">
        <title>Whole-genome sequence of Schistosoma haematobium.</title>
        <authorList>
            <person name="Young N.D."/>
            <person name="Jex A.R."/>
            <person name="Li B."/>
            <person name="Liu S."/>
            <person name="Yang L."/>
            <person name="Xiong Z."/>
            <person name="Li Y."/>
            <person name="Cantacessi C."/>
            <person name="Hall R.S."/>
            <person name="Xu X."/>
            <person name="Chen F."/>
            <person name="Wu X."/>
            <person name="Zerlotini A."/>
            <person name="Oliveira G."/>
            <person name="Hofmann A."/>
            <person name="Zhang G."/>
            <person name="Fang X."/>
            <person name="Kang Y."/>
            <person name="Campbell B.E."/>
            <person name="Loukas A."/>
            <person name="Ranganathan S."/>
            <person name="Rollinson D."/>
            <person name="Rinaldi G."/>
            <person name="Brindley P.J."/>
            <person name="Yang H."/>
            <person name="Wang J."/>
            <person name="Wang J."/>
            <person name="Gasser R.B."/>
        </authorList>
    </citation>
    <scope>NUCLEOTIDE SEQUENCE [LARGE SCALE GENOMIC DNA]</scope>
</reference>
<feature type="domain" description="Tim10-like" evidence="11">
    <location>
        <begin position="21"/>
        <end position="81"/>
    </location>
</feature>
<comment type="domain">
    <text evidence="10">The twin CX3C motif contains 4 conserved Cys residues that form 2 disulfide bonds in the mitochondrial intermembrane space.</text>
</comment>
<dbReference type="FunFam" id="1.10.287.810:FF:000001">
    <property type="entry name" value="mitochondrial import inner membrane translocase subunit TIM13"/>
    <property type="match status" value="1"/>
</dbReference>
<evidence type="ECO:0000256" key="7">
    <source>
        <dbReference type="ARBA" id="ARBA00023128"/>
    </source>
</evidence>
<keyword evidence="4" id="KW-0862">Zinc</keyword>
<comment type="function">
    <text evidence="10">Mitochondrial intermembrane chaperone that participates in the import and insertion of some multi-pass transmembrane proteins into the mitochondrial inner membrane. Also required for the transfer of beta-barrel precursors from the TOM complex to the sorting and assembly machinery (SAM complex) of the outer membrane. Acts as a chaperone-like protein that protects the hydrophobic precursors from aggregation and guide them through the mitochondrial intermembrane space.</text>
</comment>
<evidence type="ECO:0000256" key="9">
    <source>
        <dbReference type="ARBA" id="ARBA00023186"/>
    </source>
</evidence>
<keyword evidence="9 10" id="KW-0143">Chaperone</keyword>
<dbReference type="GO" id="GO:0042719">
    <property type="term" value="C:mitochondrial intermembrane space chaperone complex"/>
    <property type="evidence" value="ECO:0007669"/>
    <property type="project" value="UniProtKB-ARBA"/>
</dbReference>
<dbReference type="SUPFAM" id="SSF144122">
    <property type="entry name" value="Tim10-like"/>
    <property type="match status" value="1"/>
</dbReference>
<keyword evidence="5 10" id="KW-0653">Protein transport</keyword>
<evidence type="ECO:0000256" key="8">
    <source>
        <dbReference type="ARBA" id="ARBA00023157"/>
    </source>
</evidence>
<dbReference type="Pfam" id="PF02953">
    <property type="entry name" value="zf-Tim10_DDP"/>
    <property type="match status" value="1"/>
</dbReference>
<dbReference type="InterPro" id="IPR004217">
    <property type="entry name" value="Tim10-like"/>
</dbReference>
<dbReference type="EMBL" id="KL250812">
    <property type="protein sequence ID" value="KGB36792.1"/>
    <property type="molecule type" value="Genomic_DNA"/>
</dbReference>
<evidence type="ECO:0000256" key="1">
    <source>
        <dbReference type="ARBA" id="ARBA00006720"/>
    </source>
</evidence>
<comment type="similarity">
    <text evidence="1 10">Belongs to the small Tim family.</text>
</comment>
<evidence type="ECO:0000256" key="3">
    <source>
        <dbReference type="ARBA" id="ARBA00022723"/>
    </source>
</evidence>
<protein>
    <recommendedName>
        <fullName evidence="10">Mitochondrial import inner membrane translocase subunit</fullName>
    </recommendedName>
</protein>
<evidence type="ECO:0000259" key="11">
    <source>
        <dbReference type="Pfam" id="PF02953"/>
    </source>
</evidence>
<keyword evidence="10" id="KW-0999">Mitochondrion inner membrane</keyword>
<proteinExistence type="inferred from homology"/>
<comment type="subcellular location">
    <subcellularLocation>
        <location evidence="10">Mitochondrion inner membrane</location>
        <topology evidence="10">Peripheral membrane protein</topology>
        <orientation evidence="10">Intermembrane side</orientation>
    </subcellularLocation>
</comment>
<comment type="subunit">
    <text evidence="10">Heterohexamer.</text>
</comment>
<evidence type="ECO:0000256" key="4">
    <source>
        <dbReference type="ARBA" id="ARBA00022833"/>
    </source>
</evidence>
<keyword evidence="6 10" id="KW-0811">Translocation</keyword>